<dbReference type="PANTHER" id="PTHR12526:SF641">
    <property type="entry name" value="LIPOPOLYSACCHARIDE CORE BIOSYNTHESIS PROTEIN RFAG"/>
    <property type="match status" value="1"/>
</dbReference>
<dbReference type="SUPFAM" id="SSF53756">
    <property type="entry name" value="UDP-Glycosyltransferase/glycogen phosphorylase"/>
    <property type="match status" value="1"/>
</dbReference>
<evidence type="ECO:0000313" key="4">
    <source>
        <dbReference type="Proteomes" id="UP000614424"/>
    </source>
</evidence>
<evidence type="ECO:0000313" key="3">
    <source>
        <dbReference type="EMBL" id="MBC8317431.1"/>
    </source>
</evidence>
<dbReference type="Proteomes" id="UP000614424">
    <property type="component" value="Unassembled WGS sequence"/>
</dbReference>
<dbReference type="Gene3D" id="3.40.50.2000">
    <property type="entry name" value="Glycogen Phosphorylase B"/>
    <property type="match status" value="2"/>
</dbReference>
<evidence type="ECO:0000259" key="2">
    <source>
        <dbReference type="Pfam" id="PF13439"/>
    </source>
</evidence>
<organism evidence="3 4">
    <name type="scientific">Candidatus Desulfobia pelagia</name>
    <dbReference type="NCBI Taxonomy" id="2841692"/>
    <lineage>
        <taxon>Bacteria</taxon>
        <taxon>Pseudomonadati</taxon>
        <taxon>Thermodesulfobacteriota</taxon>
        <taxon>Desulfobulbia</taxon>
        <taxon>Desulfobulbales</taxon>
        <taxon>Desulfobulbaceae</taxon>
        <taxon>Candidatus Desulfobia</taxon>
    </lineage>
</organism>
<accession>A0A8J6NAT6</accession>
<dbReference type="InterPro" id="IPR001296">
    <property type="entry name" value="Glyco_trans_1"/>
</dbReference>
<sequence length="379" mass="42753">MNLAFCLFNYFPFGGLERNFIAISQECIKRGHTIDVYTMSYEGEPPKGLNVNIVSVRGASNHSKAAAFSKYMATNINRSNYDLVMGFNKIPGLDLYYAADVCYAARIDRQRNFLSKLTPRYRIFSVFEKAVFSPESPTHIIYISRQEKIIYQDTYKTQENRFHYAPPGINKEKIQEDITFQNRQETRHLLSINEQDNLLLMVGSNFKTKGVDRSIRALASLPDKLRGSTYLFIIGKGKEKNYKKMAASLGIGDNVHFLGTRDDVSLYLAGADFLLQPSLNENTGNAIVEALVAGIPVLATENCGYAEHIRLANAGRVVPSSPFAQESMDMTLKEMLLSNERDAWKKNALAYADRTDLYNRLNVICDIIESIATRKSSKV</sequence>
<evidence type="ECO:0000259" key="1">
    <source>
        <dbReference type="Pfam" id="PF00534"/>
    </source>
</evidence>
<comment type="caution">
    <text evidence="3">The sequence shown here is derived from an EMBL/GenBank/DDBJ whole genome shotgun (WGS) entry which is preliminary data.</text>
</comment>
<name>A0A8J6NAT6_9BACT</name>
<dbReference type="Pfam" id="PF00534">
    <property type="entry name" value="Glycos_transf_1"/>
    <property type="match status" value="1"/>
</dbReference>
<feature type="domain" description="Glycosyl transferase family 1" evidence="1">
    <location>
        <begin position="183"/>
        <end position="348"/>
    </location>
</feature>
<dbReference type="InterPro" id="IPR028098">
    <property type="entry name" value="Glyco_trans_4-like_N"/>
</dbReference>
<dbReference type="EMBL" id="JACNJZ010000089">
    <property type="protein sequence ID" value="MBC8317431.1"/>
    <property type="molecule type" value="Genomic_DNA"/>
</dbReference>
<dbReference type="GO" id="GO:0016757">
    <property type="term" value="F:glycosyltransferase activity"/>
    <property type="evidence" value="ECO:0007669"/>
    <property type="project" value="InterPro"/>
</dbReference>
<dbReference type="PANTHER" id="PTHR12526">
    <property type="entry name" value="GLYCOSYLTRANSFERASE"/>
    <property type="match status" value="1"/>
</dbReference>
<dbReference type="Pfam" id="PF13439">
    <property type="entry name" value="Glyco_transf_4"/>
    <property type="match status" value="1"/>
</dbReference>
<feature type="domain" description="Glycosyltransferase subfamily 4-like N-terminal" evidence="2">
    <location>
        <begin position="13"/>
        <end position="172"/>
    </location>
</feature>
<dbReference type="CDD" id="cd03801">
    <property type="entry name" value="GT4_PimA-like"/>
    <property type="match status" value="1"/>
</dbReference>
<protein>
    <submittedName>
        <fullName evidence="3">Glycosyltransferase family 4 protein</fullName>
    </submittedName>
</protein>
<dbReference type="AlphaFoldDB" id="A0A8J6NAT6"/>
<proteinExistence type="predicted"/>
<reference evidence="3 4" key="1">
    <citation type="submission" date="2020-08" db="EMBL/GenBank/DDBJ databases">
        <title>Bridging the membrane lipid divide: bacteria of the FCB group superphylum have the potential to synthesize archaeal ether lipids.</title>
        <authorList>
            <person name="Villanueva L."/>
            <person name="Von Meijenfeldt F.A.B."/>
            <person name="Westbye A.B."/>
            <person name="Yadav S."/>
            <person name="Hopmans E.C."/>
            <person name="Dutilh B.E."/>
            <person name="Sinninghe Damste J.S."/>
        </authorList>
    </citation>
    <scope>NUCLEOTIDE SEQUENCE [LARGE SCALE GENOMIC DNA]</scope>
    <source>
        <strain evidence="3">NIOZ-UU47</strain>
    </source>
</reference>
<gene>
    <name evidence="3" type="ORF">H8E41_05960</name>
</gene>